<keyword evidence="3" id="KW-1185">Reference proteome</keyword>
<protein>
    <recommendedName>
        <fullName evidence="4">Condensation domain-containing protein</fullName>
    </recommendedName>
</protein>
<reference evidence="2 3" key="2">
    <citation type="submission" date="2019-01" db="EMBL/GenBank/DDBJ databases">
        <title>The decoding of complex shrimp genome reveals the adaptation for benthos swimmer, frequently molting mechanism and breeding impact on genome.</title>
        <authorList>
            <person name="Sun Y."/>
            <person name="Gao Y."/>
            <person name="Yu Y."/>
        </authorList>
    </citation>
    <scope>NUCLEOTIDE SEQUENCE [LARGE SCALE GENOMIC DNA]</scope>
    <source>
        <tissue evidence="2">Muscle</tissue>
    </source>
</reference>
<accession>A0A3R7M2E2</accession>
<dbReference type="Proteomes" id="UP000283509">
    <property type="component" value="Unassembled WGS sequence"/>
</dbReference>
<organism evidence="2 3">
    <name type="scientific">Penaeus vannamei</name>
    <name type="common">Whiteleg shrimp</name>
    <name type="synonym">Litopenaeus vannamei</name>
    <dbReference type="NCBI Taxonomy" id="6689"/>
    <lineage>
        <taxon>Eukaryota</taxon>
        <taxon>Metazoa</taxon>
        <taxon>Ecdysozoa</taxon>
        <taxon>Arthropoda</taxon>
        <taxon>Crustacea</taxon>
        <taxon>Multicrustacea</taxon>
        <taxon>Malacostraca</taxon>
        <taxon>Eumalacostraca</taxon>
        <taxon>Eucarida</taxon>
        <taxon>Decapoda</taxon>
        <taxon>Dendrobranchiata</taxon>
        <taxon>Penaeoidea</taxon>
        <taxon>Penaeidae</taxon>
        <taxon>Penaeus</taxon>
    </lineage>
</organism>
<dbReference type="Gene3D" id="3.30.559.10">
    <property type="entry name" value="Chloramphenicol acetyltransferase-like domain"/>
    <property type="match status" value="1"/>
</dbReference>
<feature type="region of interest" description="Disordered" evidence="1">
    <location>
        <begin position="83"/>
        <end position="104"/>
    </location>
</feature>
<dbReference type="InterPro" id="IPR052058">
    <property type="entry name" value="Alcohol_O-acetyltransferase"/>
</dbReference>
<dbReference type="EMBL" id="QCYY01003089">
    <property type="protein sequence ID" value="ROT65392.1"/>
    <property type="molecule type" value="Genomic_DNA"/>
</dbReference>
<name>A0A3R7M2E2_PENVA</name>
<proteinExistence type="predicted"/>
<comment type="caution">
    <text evidence="2">The sequence shown here is derived from an EMBL/GenBank/DDBJ whole genome shotgun (WGS) entry which is preliminary data.</text>
</comment>
<feature type="compositionally biased region" description="Low complexity" evidence="1">
    <location>
        <begin position="27"/>
        <end position="39"/>
    </location>
</feature>
<evidence type="ECO:0008006" key="4">
    <source>
        <dbReference type="Google" id="ProtNLM"/>
    </source>
</evidence>
<dbReference type="PANTHER" id="PTHR28037">
    <property type="entry name" value="ALCOHOL O-ACETYLTRANSFERASE 1-RELATED"/>
    <property type="match status" value="1"/>
</dbReference>
<feature type="region of interest" description="Disordered" evidence="1">
    <location>
        <begin position="27"/>
        <end position="67"/>
    </location>
</feature>
<dbReference type="Gene3D" id="3.30.559.30">
    <property type="entry name" value="Nonribosomal peptide synthetase, condensation domain"/>
    <property type="match status" value="1"/>
</dbReference>
<evidence type="ECO:0000313" key="3">
    <source>
        <dbReference type="Proteomes" id="UP000283509"/>
    </source>
</evidence>
<sequence>MPQIPSSLLTRTAQALVSHARLGHNPLAGAGAARGPRNAQSSELSFVSSRNASTAGPTEHPLPSSREPAVGVAIHETMMWRRGSSRQACMNEGRRNSTGYFEKGRMPQIPSSLLTRTAQALVSHARLGHTAALAGAGAARGPRNAQSSELSFVSSRNASTAGVTRSRPASAFKTDAHIQKETEWLWPVDDTQMMFVAGHDAGARFASPAMTLNSSAPLRVEDVEEALFQLQRKTPMYQACISERNGRLWWKRDDLDINFKVLERGTDTLDVINAMWDEGFERDGVVWKSRLVPADAHEPCPMPELQAAYPYQYNFMTCTHHAIGDGISVAYLCQGFLDILNTIIDGRQVDDKPLGIFLSCEEIAAKDELIRKQLLEDRERLEGLKAEVLRANKSPVLHKAFPRPSVDKPTTKYIINHLERNTHDAFAKRCKEAGVSFGSGIQAVINTAMVEMVRDAGVDDEYHDISVNLAADLRRYMEPRPLPALGLHARTMASVTRTHKDTRQRFWEYAAGLHREVGAQIKSGGILQQEVVRRMIMPKVDPNQFYAGPTELIRDYGFSNLGDFAKVIPGTGKHVQMTNLMQFSATHKFVYMNFHQMFTFRGRTKYLISYSTDQMSDETAQLLANKIFEIIEEVSK</sequence>
<dbReference type="AlphaFoldDB" id="A0A3R7M2E2"/>
<feature type="compositionally biased region" description="Polar residues" evidence="1">
    <location>
        <begin position="40"/>
        <end position="56"/>
    </location>
</feature>
<reference evidence="2 3" key="1">
    <citation type="submission" date="2018-04" db="EMBL/GenBank/DDBJ databases">
        <authorList>
            <person name="Zhang X."/>
            <person name="Yuan J."/>
            <person name="Li F."/>
            <person name="Xiang J."/>
        </authorList>
    </citation>
    <scope>NUCLEOTIDE SEQUENCE [LARGE SCALE GENOMIC DNA]</scope>
    <source>
        <tissue evidence="2">Muscle</tissue>
    </source>
</reference>
<gene>
    <name evidence="2" type="ORF">C7M84_016625</name>
</gene>
<evidence type="ECO:0000256" key="1">
    <source>
        <dbReference type="SAM" id="MobiDB-lite"/>
    </source>
</evidence>
<dbReference type="OrthoDB" id="6347053at2759"/>
<dbReference type="PANTHER" id="PTHR28037:SF1">
    <property type="entry name" value="ALCOHOL O-ACETYLTRANSFERASE 1-RELATED"/>
    <property type="match status" value="1"/>
</dbReference>
<dbReference type="SUPFAM" id="SSF52777">
    <property type="entry name" value="CoA-dependent acyltransferases"/>
    <property type="match status" value="2"/>
</dbReference>
<evidence type="ECO:0000313" key="2">
    <source>
        <dbReference type="EMBL" id="ROT65392.1"/>
    </source>
</evidence>
<dbReference type="InterPro" id="IPR023213">
    <property type="entry name" value="CAT-like_dom_sf"/>
</dbReference>